<feature type="transmembrane region" description="Helical" evidence="1">
    <location>
        <begin position="121"/>
        <end position="138"/>
    </location>
</feature>
<feature type="transmembrane region" description="Helical" evidence="1">
    <location>
        <begin position="67"/>
        <end position="84"/>
    </location>
</feature>
<protein>
    <recommendedName>
        <fullName evidence="4">DoxX family protein</fullName>
    </recommendedName>
</protein>
<keyword evidence="1" id="KW-1133">Transmembrane helix</keyword>
<comment type="caution">
    <text evidence="2">The sequence shown here is derived from an EMBL/GenBank/DDBJ whole genome shotgun (WGS) entry which is preliminary data.</text>
</comment>
<evidence type="ECO:0008006" key="4">
    <source>
        <dbReference type="Google" id="ProtNLM"/>
    </source>
</evidence>
<proteinExistence type="predicted"/>
<name>A0A5R8KJX3_9BACT</name>
<organism evidence="2 3">
    <name type="scientific">Phragmitibacter flavus</name>
    <dbReference type="NCBI Taxonomy" id="2576071"/>
    <lineage>
        <taxon>Bacteria</taxon>
        <taxon>Pseudomonadati</taxon>
        <taxon>Verrucomicrobiota</taxon>
        <taxon>Verrucomicrobiia</taxon>
        <taxon>Verrucomicrobiales</taxon>
        <taxon>Verrucomicrobiaceae</taxon>
        <taxon>Phragmitibacter</taxon>
    </lineage>
</organism>
<evidence type="ECO:0000313" key="3">
    <source>
        <dbReference type="Proteomes" id="UP000306196"/>
    </source>
</evidence>
<dbReference type="AlphaFoldDB" id="A0A5R8KJX3"/>
<accession>A0A5R8KJX3</accession>
<feature type="transmembrane region" description="Helical" evidence="1">
    <location>
        <begin position="29"/>
        <end position="47"/>
    </location>
</feature>
<evidence type="ECO:0000256" key="1">
    <source>
        <dbReference type="SAM" id="Phobius"/>
    </source>
</evidence>
<dbReference type="Pfam" id="PF13781">
    <property type="entry name" value="DoxX_3"/>
    <property type="match status" value="1"/>
</dbReference>
<evidence type="ECO:0000313" key="2">
    <source>
        <dbReference type="EMBL" id="TLD72614.1"/>
    </source>
</evidence>
<dbReference type="RefSeq" id="WP_138084237.1">
    <property type="nucleotide sequence ID" value="NZ_VAUV01000001.1"/>
</dbReference>
<feature type="transmembrane region" description="Helical" evidence="1">
    <location>
        <begin position="91"/>
        <end position="109"/>
    </location>
</feature>
<keyword evidence="1" id="KW-0472">Membrane</keyword>
<gene>
    <name evidence="2" type="ORF">FEM03_00625</name>
</gene>
<dbReference type="EMBL" id="VAUV01000001">
    <property type="protein sequence ID" value="TLD72614.1"/>
    <property type="molecule type" value="Genomic_DNA"/>
</dbReference>
<keyword evidence="1" id="KW-0812">Transmembrane</keyword>
<keyword evidence="3" id="KW-1185">Reference proteome</keyword>
<dbReference type="OrthoDB" id="6199084at2"/>
<reference evidence="2 3" key="1">
    <citation type="submission" date="2019-05" db="EMBL/GenBank/DDBJ databases">
        <title>Verrucobacter flavum gen. nov., sp. nov. a new member of the family Verrucomicrobiaceae.</title>
        <authorList>
            <person name="Szuroczki S."/>
            <person name="Abbaszade G."/>
            <person name="Szabo A."/>
            <person name="Felfoldi T."/>
            <person name="Schumann P."/>
            <person name="Boka K."/>
            <person name="Keki Z."/>
            <person name="Toumi M."/>
            <person name="Toth E."/>
        </authorList>
    </citation>
    <scope>NUCLEOTIDE SEQUENCE [LARGE SCALE GENOMIC DNA]</scope>
    <source>
        <strain evidence="2 3">MG-N-17</strain>
    </source>
</reference>
<dbReference type="InterPro" id="IPR025695">
    <property type="entry name" value="DoxX-like"/>
</dbReference>
<dbReference type="Proteomes" id="UP000306196">
    <property type="component" value="Unassembled WGS sequence"/>
</dbReference>
<sequence length="147" mass="16471">MNQHPDTATISMPQDDWTKLRRIKNAARISIGFVWIWEGLVPKILFPSTLQIQMVERSGWWWHTPEATLHWLGIAMILAGLAIISGILERLAVAVATLAVLVLMVLVIGNHPEALHDPFGGLAKDACLFVCAALVWWWPRRPHVLVG</sequence>